<feature type="transmembrane region" description="Helical" evidence="1">
    <location>
        <begin position="66"/>
        <end position="88"/>
    </location>
</feature>
<protein>
    <recommendedName>
        <fullName evidence="4">Transmembrane protein</fullName>
    </recommendedName>
</protein>
<gene>
    <name evidence="2" type="ORF">ILEXP_LOCUS24780</name>
</gene>
<reference evidence="2 3" key="1">
    <citation type="submission" date="2024-02" db="EMBL/GenBank/DDBJ databases">
        <authorList>
            <person name="Vignale AGUSTIN F."/>
            <person name="Sosa J E."/>
            <person name="Modenutti C."/>
        </authorList>
    </citation>
    <scope>NUCLEOTIDE SEQUENCE [LARGE SCALE GENOMIC DNA]</scope>
</reference>
<dbReference type="Proteomes" id="UP001642360">
    <property type="component" value="Unassembled WGS sequence"/>
</dbReference>
<organism evidence="2 3">
    <name type="scientific">Ilex paraguariensis</name>
    <name type="common">yerba mate</name>
    <dbReference type="NCBI Taxonomy" id="185542"/>
    <lineage>
        <taxon>Eukaryota</taxon>
        <taxon>Viridiplantae</taxon>
        <taxon>Streptophyta</taxon>
        <taxon>Embryophyta</taxon>
        <taxon>Tracheophyta</taxon>
        <taxon>Spermatophyta</taxon>
        <taxon>Magnoliopsida</taxon>
        <taxon>eudicotyledons</taxon>
        <taxon>Gunneridae</taxon>
        <taxon>Pentapetalae</taxon>
        <taxon>asterids</taxon>
        <taxon>campanulids</taxon>
        <taxon>Aquifoliales</taxon>
        <taxon>Aquifoliaceae</taxon>
        <taxon>Ilex</taxon>
    </lineage>
</organism>
<keyword evidence="3" id="KW-1185">Reference proteome</keyword>
<keyword evidence="1" id="KW-0472">Membrane</keyword>
<dbReference type="EMBL" id="CAUOFW020002835">
    <property type="protein sequence ID" value="CAK9156275.1"/>
    <property type="molecule type" value="Genomic_DNA"/>
</dbReference>
<proteinExistence type="predicted"/>
<evidence type="ECO:0000313" key="2">
    <source>
        <dbReference type="EMBL" id="CAK9156275.1"/>
    </source>
</evidence>
<evidence type="ECO:0000313" key="3">
    <source>
        <dbReference type="Proteomes" id="UP001642360"/>
    </source>
</evidence>
<sequence length="93" mass="10375">MGFGVYGIVFMGFDVFGICYRCWFEVLVAGFRLDWAVWFLAVDIGQSVLGLLVGSWCDVAWLGRHWVGLALSVYSFVDVVLLLIVDCLDIDGC</sequence>
<feature type="transmembrane region" description="Helical" evidence="1">
    <location>
        <begin position="35"/>
        <end position="54"/>
    </location>
</feature>
<evidence type="ECO:0000256" key="1">
    <source>
        <dbReference type="SAM" id="Phobius"/>
    </source>
</evidence>
<evidence type="ECO:0008006" key="4">
    <source>
        <dbReference type="Google" id="ProtNLM"/>
    </source>
</evidence>
<dbReference type="AlphaFoldDB" id="A0ABC8SGM5"/>
<name>A0ABC8SGM5_9AQUA</name>
<feature type="transmembrane region" description="Helical" evidence="1">
    <location>
        <begin position="6"/>
        <end position="23"/>
    </location>
</feature>
<accession>A0ABC8SGM5</accession>
<keyword evidence="1" id="KW-0812">Transmembrane</keyword>
<keyword evidence="1" id="KW-1133">Transmembrane helix</keyword>
<comment type="caution">
    <text evidence="2">The sequence shown here is derived from an EMBL/GenBank/DDBJ whole genome shotgun (WGS) entry which is preliminary data.</text>
</comment>